<organism evidence="1 2">
    <name type="scientific">Aeromonas phage phiAS5</name>
    <dbReference type="NCBI Taxonomy" id="879630"/>
    <lineage>
        <taxon>Viruses</taxon>
        <taxon>Duplodnaviria</taxon>
        <taxon>Heunggongvirae</taxon>
        <taxon>Uroviricota</taxon>
        <taxon>Caudoviricetes</taxon>
        <taxon>Pantevenvirales</taxon>
        <taxon>Straboviridae</taxon>
        <taxon>Chrysonvirus</taxon>
        <taxon>Chrysonvirus as5</taxon>
    </lineage>
</organism>
<evidence type="ECO:0000313" key="1">
    <source>
        <dbReference type="EMBL" id="ADM80159.1"/>
    </source>
</evidence>
<name>E1A270_9CAUD</name>
<gene>
    <name evidence="1" type="ORF">phiAS5_ORF0316</name>
</gene>
<protein>
    <submittedName>
        <fullName evidence="1">Uncharacterized protein</fullName>
    </submittedName>
</protein>
<keyword evidence="2" id="KW-1185">Reference proteome</keyword>
<dbReference type="GeneID" id="9861723"/>
<dbReference type="Proteomes" id="UP000002236">
    <property type="component" value="Segment"/>
</dbReference>
<reference evidence="1 2" key="1">
    <citation type="journal article" date="2012" name="Vet. Microbiol.">
        <title>Complete genome sequence and characterization of a broad-host range T4-like bacteriophage phiAS5 infecting Aeromonas salmonicida subsp. salmonicida.</title>
        <authorList>
            <person name="Kim J.H."/>
            <person name="Son J.S."/>
            <person name="Choi Y.J."/>
            <person name="Choresca C.H.Jr."/>
            <person name="Shin S.P."/>
            <person name="Han J.E."/>
            <person name="Jun J.W."/>
            <person name="Park S.C."/>
        </authorList>
    </citation>
    <scope>NUCLEOTIDE SEQUENCE [LARGE SCALE GENOMIC DNA]</scope>
</reference>
<sequence>MNIENLFDFMDALRKQENPEDFIDSDGIGNALEEITEYDLGKPSHGSRHFYGRGYSLDMNWITVYFETGCSCCRDSDNHYVSYQKLWDHLVKTGKVSEIEE</sequence>
<accession>E1A270</accession>
<dbReference type="RefSeq" id="YP_003969605.1">
    <property type="nucleotide sequence ID" value="NC_014636.1"/>
</dbReference>
<evidence type="ECO:0000313" key="2">
    <source>
        <dbReference type="Proteomes" id="UP000002236"/>
    </source>
</evidence>
<proteinExistence type="predicted"/>
<dbReference type="KEGG" id="vg:9861723"/>
<dbReference type="EMBL" id="HM452126">
    <property type="protein sequence ID" value="ADM80159.1"/>
    <property type="molecule type" value="Genomic_DNA"/>
</dbReference>
<dbReference type="OrthoDB" id="19351at10239"/>